<evidence type="ECO:0000256" key="16">
    <source>
        <dbReference type="ARBA" id="ARBA00023015"/>
    </source>
</evidence>
<dbReference type="InterPro" id="IPR050410">
    <property type="entry name" value="CCR4/nocturin_mRNA_transcr"/>
</dbReference>
<keyword evidence="12" id="KW-0378">Hydrolase</keyword>
<evidence type="ECO:0000256" key="2">
    <source>
        <dbReference type="ARBA" id="ARBA00001946"/>
    </source>
</evidence>
<reference evidence="22" key="2">
    <citation type="submission" date="2021-01" db="EMBL/GenBank/DDBJ databases">
        <authorList>
            <person name="Lovell J.T."/>
            <person name="Bentley N."/>
            <person name="Bhattarai G."/>
            <person name="Jenkins J.W."/>
            <person name="Sreedasyam A."/>
            <person name="Alarcon Y."/>
            <person name="Bock C."/>
            <person name="Boston L."/>
            <person name="Carlson J."/>
            <person name="Cervantes K."/>
            <person name="Clermont K."/>
            <person name="Krom N."/>
            <person name="Kubenka K."/>
            <person name="Mamidi S."/>
            <person name="Mattison C."/>
            <person name="Monteros M."/>
            <person name="Pisani C."/>
            <person name="Plott C."/>
            <person name="Rajasekar S."/>
            <person name="Rhein H.S."/>
            <person name="Rohla C."/>
            <person name="Song M."/>
            <person name="Hilaire R.S."/>
            <person name="Shu S."/>
            <person name="Wells L."/>
            <person name="Wang X."/>
            <person name="Webber J."/>
            <person name="Heerema R.J."/>
            <person name="Klein P."/>
            <person name="Conner P."/>
            <person name="Grauke L."/>
            <person name="Grimwood J."/>
            <person name="Schmutz J."/>
            <person name="Randall J.J."/>
        </authorList>
    </citation>
    <scope>NUCLEOTIDE SEQUENCE</scope>
    <source>
        <tissue evidence="22">Leaf</tissue>
    </source>
</reference>
<dbReference type="AlphaFoldDB" id="A0A8T1PGM8"/>
<dbReference type="InterPro" id="IPR005135">
    <property type="entry name" value="Endo/exonuclease/phosphatase"/>
</dbReference>
<dbReference type="EMBL" id="CM031817">
    <property type="protein sequence ID" value="KAG6640781.1"/>
    <property type="molecule type" value="Genomic_DNA"/>
</dbReference>
<dbReference type="GO" id="GO:0005634">
    <property type="term" value="C:nucleus"/>
    <property type="evidence" value="ECO:0007669"/>
    <property type="project" value="UniProtKB-SubCell"/>
</dbReference>
<evidence type="ECO:0000256" key="13">
    <source>
        <dbReference type="ARBA" id="ARBA00022839"/>
    </source>
</evidence>
<dbReference type="EMBL" id="CM031833">
    <property type="protein sequence ID" value="KAG6693988.1"/>
    <property type="molecule type" value="Genomic_DNA"/>
</dbReference>
<feature type="domain" description="Endonuclease/exonuclease/phosphatase" evidence="20">
    <location>
        <begin position="253"/>
        <end position="585"/>
    </location>
</feature>
<evidence type="ECO:0000256" key="1">
    <source>
        <dbReference type="ARBA" id="ARBA00001663"/>
    </source>
</evidence>
<evidence type="ECO:0000256" key="3">
    <source>
        <dbReference type="ARBA" id="ARBA00004123"/>
    </source>
</evidence>
<dbReference type="GO" id="GO:0004535">
    <property type="term" value="F:poly(A)-specific ribonuclease activity"/>
    <property type="evidence" value="ECO:0007669"/>
    <property type="project" value="UniProtKB-EC"/>
</dbReference>
<comment type="cofactor">
    <cofactor evidence="2">
        <name>Mg(2+)</name>
        <dbReference type="ChEBI" id="CHEBI:18420"/>
    </cofactor>
</comment>
<sequence length="600" mass="66601">MLSVLRVHLPSDIPIVGCELTPYVLLRRPDKTFTTDDVPDSAPVDGHFLRYKWYRIQSDRNVAICSIHPSEQATLQCLGCVKAKIPVAKSYHCSPKCFSDAWQHHRVLHDRAASAVNENGNEEEELFGRFNSSGSAASLSGSASTTSLTNGSTPLYPAAVTQRSGGETWFEVGRFKTYTPSADDIGHVLKFECVVVDAETKLPVGHVNTILTSRVIPAPSPSPRHLIPVNGADAMGHLDSDGRVSSSGTFSVLSYNILSDVYATNDVYSYCPSWALSWPYRRQNLLREIVGYRADIVCLQEVQSDHYEEFFAPELDKHGYVGLYKRKTNEVYIGNTNTIDGCATFFRRDRFLHVKKYEVEFNKAAQSWTDSQLPSSQKKTALSRLFKDNVALIVVLEAKFGNQGVDNPGKRQLLCVANTHVNVHQDLKDVKLWQVHTLLKGLEKIAASADIPMLVCGDFNSVPGSAPHSLLAMGKVDPLHPELAADPLGILRPNSKLVHQLPLVSAYSSFARIGVGLGLEQQRRRLDPTTNEPLFTNCTRDFIGTLDYIFYTADSLTVESLLELLDEEGLRKDTALPSPEWSSDHIALLAEFRCTPRARR</sequence>
<evidence type="ECO:0000256" key="9">
    <source>
        <dbReference type="ARBA" id="ARBA00022722"/>
    </source>
</evidence>
<gene>
    <name evidence="21" type="ORF">CIPAW_09G027400</name>
    <name evidence="22" type="ORF">I3842_09G027600</name>
</gene>
<reference evidence="21" key="1">
    <citation type="submission" date="2020-12" db="EMBL/GenBank/DDBJ databases">
        <title>WGS assembly of Carya illinoinensis cv. Pawnee.</title>
        <authorList>
            <person name="Platts A."/>
            <person name="Shu S."/>
            <person name="Wright S."/>
            <person name="Barry K."/>
            <person name="Edger P."/>
            <person name="Pires J.C."/>
            <person name="Schmutz J."/>
        </authorList>
    </citation>
    <scope>NUCLEOTIDE SEQUENCE</scope>
    <source>
        <tissue evidence="21">Leaf</tissue>
    </source>
</reference>
<keyword evidence="10" id="KW-0479">Metal-binding</keyword>
<dbReference type="GO" id="GO:0005737">
    <property type="term" value="C:cytoplasm"/>
    <property type="evidence" value="ECO:0007669"/>
    <property type="project" value="UniProtKB-SubCell"/>
</dbReference>
<name>A0A8T1PGM8_CARIL</name>
<comment type="subunit">
    <text evidence="6">Component of the CCR4-NOT complex, at least composed of CRR4 and CAF1 proteins.</text>
</comment>
<comment type="similarity">
    <text evidence="5">Belongs to the CCR4/nocturin family.</text>
</comment>
<evidence type="ECO:0000256" key="5">
    <source>
        <dbReference type="ARBA" id="ARBA00010774"/>
    </source>
</evidence>
<keyword evidence="23" id="KW-1185">Reference proteome</keyword>
<evidence type="ECO:0000256" key="4">
    <source>
        <dbReference type="ARBA" id="ARBA00004496"/>
    </source>
</evidence>
<dbReference type="SUPFAM" id="SSF56219">
    <property type="entry name" value="DNase I-like"/>
    <property type="match status" value="1"/>
</dbReference>
<dbReference type="FunFam" id="3.60.10.10:FF:000016">
    <property type="entry name" value="Carbon catabolite repressor protein 4 1"/>
    <property type="match status" value="1"/>
</dbReference>
<keyword evidence="9" id="KW-0540">Nuclease</keyword>
<evidence type="ECO:0000313" key="23">
    <source>
        <dbReference type="Proteomes" id="UP000811609"/>
    </source>
</evidence>
<keyword evidence="15" id="KW-0694">RNA-binding</keyword>
<evidence type="ECO:0000256" key="10">
    <source>
        <dbReference type="ARBA" id="ARBA00022723"/>
    </source>
</evidence>
<evidence type="ECO:0000256" key="11">
    <source>
        <dbReference type="ARBA" id="ARBA00022737"/>
    </source>
</evidence>
<evidence type="ECO:0000256" key="7">
    <source>
        <dbReference type="ARBA" id="ARBA00012161"/>
    </source>
</evidence>
<comment type="caution">
    <text evidence="21">The sequence shown here is derived from an EMBL/GenBank/DDBJ whole genome shotgun (WGS) entry which is preliminary data.</text>
</comment>
<keyword evidence="18" id="KW-0539">Nucleus</keyword>
<organism evidence="21 23">
    <name type="scientific">Carya illinoinensis</name>
    <name type="common">Pecan</name>
    <dbReference type="NCBI Taxonomy" id="32201"/>
    <lineage>
        <taxon>Eukaryota</taxon>
        <taxon>Viridiplantae</taxon>
        <taxon>Streptophyta</taxon>
        <taxon>Embryophyta</taxon>
        <taxon>Tracheophyta</taxon>
        <taxon>Spermatophyta</taxon>
        <taxon>Magnoliopsida</taxon>
        <taxon>eudicotyledons</taxon>
        <taxon>Gunneridae</taxon>
        <taxon>Pentapetalae</taxon>
        <taxon>rosids</taxon>
        <taxon>fabids</taxon>
        <taxon>Fagales</taxon>
        <taxon>Juglandaceae</taxon>
        <taxon>Carya</taxon>
    </lineage>
</organism>
<keyword evidence="16" id="KW-0805">Transcription regulation</keyword>
<comment type="catalytic activity">
    <reaction evidence="1">
        <text>Exonucleolytic cleavage of poly(A) to 5'-AMP.</text>
        <dbReference type="EC" id="3.1.13.4"/>
    </reaction>
</comment>
<dbReference type="EC" id="3.1.13.4" evidence="7"/>
<dbReference type="CDD" id="cd09097">
    <property type="entry name" value="Deadenylase_CCR4"/>
    <property type="match status" value="1"/>
</dbReference>
<dbReference type="EMBL" id="CM031833">
    <property type="protein sequence ID" value="KAG6693987.1"/>
    <property type="molecule type" value="Genomic_DNA"/>
</dbReference>
<proteinExistence type="inferred from homology"/>
<evidence type="ECO:0000256" key="15">
    <source>
        <dbReference type="ARBA" id="ARBA00022884"/>
    </source>
</evidence>
<evidence type="ECO:0000256" key="14">
    <source>
        <dbReference type="ARBA" id="ARBA00022842"/>
    </source>
</evidence>
<evidence type="ECO:0000256" key="17">
    <source>
        <dbReference type="ARBA" id="ARBA00023163"/>
    </source>
</evidence>
<evidence type="ECO:0000256" key="12">
    <source>
        <dbReference type="ARBA" id="ARBA00022801"/>
    </source>
</evidence>
<dbReference type="Proteomes" id="UP000811246">
    <property type="component" value="Chromosome 9"/>
</dbReference>
<dbReference type="OrthoDB" id="428734at2759"/>
<evidence type="ECO:0000256" key="8">
    <source>
        <dbReference type="ARBA" id="ARBA00022490"/>
    </source>
</evidence>
<evidence type="ECO:0000256" key="18">
    <source>
        <dbReference type="ARBA" id="ARBA00023242"/>
    </source>
</evidence>
<dbReference type="EMBL" id="CM031817">
    <property type="protein sequence ID" value="KAG6640782.1"/>
    <property type="molecule type" value="Genomic_DNA"/>
</dbReference>
<evidence type="ECO:0000256" key="19">
    <source>
        <dbReference type="ARBA" id="ARBA00054840"/>
    </source>
</evidence>
<accession>A0A8T1PGM8</accession>
<dbReference type="GO" id="GO:0046872">
    <property type="term" value="F:metal ion binding"/>
    <property type="evidence" value="ECO:0007669"/>
    <property type="project" value="UniProtKB-KW"/>
</dbReference>
<dbReference type="GO" id="GO:0003723">
    <property type="term" value="F:RNA binding"/>
    <property type="evidence" value="ECO:0007669"/>
    <property type="project" value="UniProtKB-KW"/>
</dbReference>
<dbReference type="InterPro" id="IPR036691">
    <property type="entry name" value="Endo/exonu/phosph_ase_sf"/>
</dbReference>
<dbReference type="PANTHER" id="PTHR12121:SF34">
    <property type="entry name" value="PROTEIN ANGEL"/>
    <property type="match status" value="1"/>
</dbReference>
<comment type="subcellular location">
    <subcellularLocation>
        <location evidence="4">Cytoplasm</location>
    </subcellularLocation>
    <subcellularLocation>
        <location evidence="3">Nucleus</location>
    </subcellularLocation>
</comment>
<evidence type="ECO:0000313" key="21">
    <source>
        <dbReference type="EMBL" id="KAG6640781.1"/>
    </source>
</evidence>
<dbReference type="PANTHER" id="PTHR12121">
    <property type="entry name" value="CARBON CATABOLITE REPRESSOR PROTEIN 4"/>
    <property type="match status" value="1"/>
</dbReference>
<evidence type="ECO:0000259" key="20">
    <source>
        <dbReference type="Pfam" id="PF03372"/>
    </source>
</evidence>
<keyword evidence="11" id="KW-0677">Repeat</keyword>
<dbReference type="Proteomes" id="UP000811609">
    <property type="component" value="Chromosome 9"/>
</dbReference>
<keyword evidence="8" id="KW-0963">Cytoplasm</keyword>
<keyword evidence="14" id="KW-0460">Magnesium</keyword>
<evidence type="ECO:0000313" key="22">
    <source>
        <dbReference type="EMBL" id="KAG6693986.1"/>
    </source>
</evidence>
<dbReference type="EMBL" id="CM031833">
    <property type="protein sequence ID" value="KAG6693986.1"/>
    <property type="molecule type" value="Genomic_DNA"/>
</dbReference>
<evidence type="ECO:0000256" key="6">
    <source>
        <dbReference type="ARBA" id="ARBA00011757"/>
    </source>
</evidence>
<keyword evidence="17" id="KW-0804">Transcription</keyword>
<comment type="function">
    <text evidence="19">Acts as a catalytic component of the CCR4-NOT core complex, which in the nucleus seems to be a general transcription factor, and in the cytoplasm the major mRNA deadenylase involved in mRNA turnover.</text>
</comment>
<dbReference type="Gene3D" id="3.60.10.10">
    <property type="entry name" value="Endonuclease/exonuclease/phosphatase"/>
    <property type="match status" value="1"/>
</dbReference>
<protein>
    <recommendedName>
        <fullName evidence="7">poly(A)-specific ribonuclease</fullName>
        <ecNumber evidence="7">3.1.13.4</ecNumber>
    </recommendedName>
</protein>
<keyword evidence="13" id="KW-0269">Exonuclease</keyword>
<dbReference type="Pfam" id="PF03372">
    <property type="entry name" value="Exo_endo_phos"/>
    <property type="match status" value="1"/>
</dbReference>